<evidence type="ECO:0000313" key="2">
    <source>
        <dbReference type="EMBL" id="EON32479.1"/>
    </source>
</evidence>
<dbReference type="Gene3D" id="3.40.50.1820">
    <property type="entry name" value="alpha/beta hydrolase"/>
    <property type="match status" value="1"/>
</dbReference>
<dbReference type="GO" id="GO:0016787">
    <property type="term" value="F:hydrolase activity"/>
    <property type="evidence" value="ECO:0007669"/>
    <property type="project" value="UniProtKB-KW"/>
</dbReference>
<reference evidence="2 3" key="1">
    <citation type="journal article" date="2013" name="Genome Announc.">
        <title>Draft Genome Sequence of a Benzothiophene-Desulfurizing Bacterium, Gordona terrae Strain C-6.</title>
        <authorList>
            <person name="Wang W."/>
            <person name="Ma T."/>
            <person name="Ren Y."/>
            <person name="Li G."/>
        </authorList>
    </citation>
    <scope>NUCLEOTIDE SEQUENCE [LARGE SCALE GENOMIC DNA]</scope>
    <source>
        <strain evidence="2 3">C-6</strain>
    </source>
</reference>
<dbReference type="PANTHER" id="PTHR43194:SF2">
    <property type="entry name" value="PEROXISOMAL MEMBRANE PROTEIN LPX1"/>
    <property type="match status" value="1"/>
</dbReference>
<feature type="domain" description="AB hydrolase-1" evidence="1">
    <location>
        <begin position="63"/>
        <end position="303"/>
    </location>
</feature>
<dbReference type="EMBL" id="AQPW01000012">
    <property type="protein sequence ID" value="EON32479.1"/>
    <property type="molecule type" value="Genomic_DNA"/>
</dbReference>
<protein>
    <submittedName>
        <fullName evidence="2">Hydrolase</fullName>
    </submittedName>
</protein>
<sequence>MIPHGAQGEIMTGSTADEFDHLAENRAEIGRDDFPLPVVERETVDVEGRALSALRWGRADPEVVFLHGGAQNAHTWDSVILELICRRPDLSAAAIDLPGHGHSDRRADRDYMPWTAAEAVLPVIGEVAPRARMLVGMSLGGLTAIRAVGLRPALVAHTVIVDVTPSVSTRLQGMSADQRGTTELASGPALFDDIETMTDSIAAMAPHRPRSAIRRGVIHNSKPVGTRYEWRYDRLSGADDFRPLWEHVETADTHFTLVRGGDSTFVDDADAREFAERAARFSEVVIAGAGHSVQSDRPVELAAVIDSALEG</sequence>
<accession>R7Y9M6</accession>
<proteinExistence type="predicted"/>
<gene>
    <name evidence="2" type="ORF">GTC6_11801</name>
</gene>
<dbReference type="SUPFAM" id="SSF53474">
    <property type="entry name" value="alpha/beta-Hydrolases"/>
    <property type="match status" value="1"/>
</dbReference>
<dbReference type="AlphaFoldDB" id="R7Y9M6"/>
<name>R7Y9M6_9ACTN</name>
<dbReference type="InterPro" id="IPR050228">
    <property type="entry name" value="Carboxylesterase_BioH"/>
</dbReference>
<keyword evidence="2" id="KW-0378">Hydrolase</keyword>
<dbReference type="PATRIC" id="fig|1316928.3.peg.2368"/>
<dbReference type="PANTHER" id="PTHR43194">
    <property type="entry name" value="HYDROLASE ALPHA/BETA FOLD FAMILY"/>
    <property type="match status" value="1"/>
</dbReference>
<evidence type="ECO:0000259" key="1">
    <source>
        <dbReference type="Pfam" id="PF12697"/>
    </source>
</evidence>
<dbReference type="InterPro" id="IPR000073">
    <property type="entry name" value="AB_hydrolase_1"/>
</dbReference>
<evidence type="ECO:0000313" key="3">
    <source>
        <dbReference type="Proteomes" id="UP000013569"/>
    </source>
</evidence>
<comment type="caution">
    <text evidence="2">The sequence shown here is derived from an EMBL/GenBank/DDBJ whole genome shotgun (WGS) entry which is preliminary data.</text>
</comment>
<dbReference type="InterPro" id="IPR029058">
    <property type="entry name" value="AB_hydrolase_fold"/>
</dbReference>
<dbReference type="Pfam" id="PF12697">
    <property type="entry name" value="Abhydrolase_6"/>
    <property type="match status" value="1"/>
</dbReference>
<organism evidence="2 3">
    <name type="scientific">Gordonia terrae C-6</name>
    <dbReference type="NCBI Taxonomy" id="1316928"/>
    <lineage>
        <taxon>Bacteria</taxon>
        <taxon>Bacillati</taxon>
        <taxon>Actinomycetota</taxon>
        <taxon>Actinomycetes</taxon>
        <taxon>Mycobacteriales</taxon>
        <taxon>Gordoniaceae</taxon>
        <taxon>Gordonia</taxon>
    </lineage>
</organism>
<dbReference type="Proteomes" id="UP000013569">
    <property type="component" value="Unassembled WGS sequence"/>
</dbReference>